<organism evidence="4 5">
    <name type="scientific">Reticulomyxa filosa</name>
    <dbReference type="NCBI Taxonomy" id="46433"/>
    <lineage>
        <taxon>Eukaryota</taxon>
        <taxon>Sar</taxon>
        <taxon>Rhizaria</taxon>
        <taxon>Retaria</taxon>
        <taxon>Foraminifera</taxon>
        <taxon>Monothalamids</taxon>
        <taxon>Reticulomyxidae</taxon>
        <taxon>Reticulomyxa</taxon>
    </lineage>
</organism>
<gene>
    <name evidence="4" type="ORF">RFI_12023</name>
</gene>
<reference evidence="4 5" key="1">
    <citation type="journal article" date="2013" name="Curr. Biol.">
        <title>The Genome of the Foraminiferan Reticulomyxa filosa.</title>
        <authorList>
            <person name="Glockner G."/>
            <person name="Hulsmann N."/>
            <person name="Schleicher M."/>
            <person name="Noegel A.A."/>
            <person name="Eichinger L."/>
            <person name="Gallinger C."/>
            <person name="Pawlowski J."/>
            <person name="Sierra R."/>
            <person name="Euteneuer U."/>
            <person name="Pillet L."/>
            <person name="Moustafa A."/>
            <person name="Platzer M."/>
            <person name="Groth M."/>
            <person name="Szafranski K."/>
            <person name="Schliwa M."/>
        </authorList>
    </citation>
    <scope>NUCLEOTIDE SEQUENCE [LARGE SCALE GENOMIC DNA]</scope>
</reference>
<keyword evidence="3" id="KW-1133">Transmembrane helix</keyword>
<feature type="transmembrane region" description="Helical" evidence="3">
    <location>
        <begin position="91"/>
        <end position="110"/>
    </location>
</feature>
<dbReference type="AlphaFoldDB" id="X6NGK4"/>
<evidence type="ECO:0000256" key="2">
    <source>
        <dbReference type="SAM" id="MobiDB-lite"/>
    </source>
</evidence>
<dbReference type="Proteomes" id="UP000023152">
    <property type="component" value="Unassembled WGS sequence"/>
</dbReference>
<keyword evidence="1" id="KW-0175">Coiled coil</keyword>
<dbReference type="EMBL" id="ASPP01008734">
    <property type="protein sequence ID" value="ETO25126.1"/>
    <property type="molecule type" value="Genomic_DNA"/>
</dbReference>
<feature type="region of interest" description="Disordered" evidence="2">
    <location>
        <begin position="31"/>
        <end position="72"/>
    </location>
</feature>
<keyword evidence="5" id="KW-1185">Reference proteome</keyword>
<keyword evidence="3" id="KW-0472">Membrane</keyword>
<sequence>MDGPNTLQLILASSVRPNPWLEDPHETVIETATVDYSEKEKEKNEVDEETKIEEKHGTSAGPERRSPFGNNSVEQSSELELLRQKLHKQSLLRRNLCLICCFIFGLFNYWKYKNTRQIRNLENELKMLRETNNNINKISPVQRDNNISDQPGNRDTINGWLSLHILQLVSTKKSTLKVMQILIIVLFLSTQ</sequence>
<protein>
    <submittedName>
        <fullName evidence="4">Uncharacterized protein</fullName>
    </submittedName>
</protein>
<proteinExistence type="predicted"/>
<evidence type="ECO:0000256" key="3">
    <source>
        <dbReference type="SAM" id="Phobius"/>
    </source>
</evidence>
<feature type="coiled-coil region" evidence="1">
    <location>
        <begin position="111"/>
        <end position="138"/>
    </location>
</feature>
<comment type="caution">
    <text evidence="4">The sequence shown here is derived from an EMBL/GenBank/DDBJ whole genome shotgun (WGS) entry which is preliminary data.</text>
</comment>
<feature type="compositionally biased region" description="Basic and acidic residues" evidence="2">
    <location>
        <begin position="52"/>
        <end position="66"/>
    </location>
</feature>
<keyword evidence="3" id="KW-0812">Transmembrane</keyword>
<evidence type="ECO:0000313" key="4">
    <source>
        <dbReference type="EMBL" id="ETO25126.1"/>
    </source>
</evidence>
<evidence type="ECO:0000256" key="1">
    <source>
        <dbReference type="SAM" id="Coils"/>
    </source>
</evidence>
<name>X6NGK4_RETFI</name>
<accession>X6NGK4</accession>
<evidence type="ECO:0000313" key="5">
    <source>
        <dbReference type="Proteomes" id="UP000023152"/>
    </source>
</evidence>